<proteinExistence type="predicted"/>
<protein>
    <submittedName>
        <fullName evidence="2">Uncharacterized protein</fullName>
    </submittedName>
</protein>
<gene>
    <name evidence="2" type="ORF">Gaeavirus15_13</name>
</gene>
<feature type="compositionally biased region" description="Polar residues" evidence="1">
    <location>
        <begin position="1"/>
        <end position="11"/>
    </location>
</feature>
<reference evidence="2" key="1">
    <citation type="submission" date="2018-10" db="EMBL/GenBank/DDBJ databases">
        <title>Hidden diversity of soil giant viruses.</title>
        <authorList>
            <person name="Schulz F."/>
            <person name="Alteio L."/>
            <person name="Goudeau D."/>
            <person name="Ryan E.M."/>
            <person name="Malmstrom R.R."/>
            <person name="Blanchard J."/>
            <person name="Woyke T."/>
        </authorList>
    </citation>
    <scope>NUCLEOTIDE SEQUENCE</scope>
    <source>
        <strain evidence="2">GAV1</strain>
    </source>
</reference>
<accession>A0A3G5A300</accession>
<dbReference type="EMBL" id="MK072213">
    <property type="protein sequence ID" value="AYV80203.1"/>
    <property type="molecule type" value="Genomic_DNA"/>
</dbReference>
<feature type="region of interest" description="Disordered" evidence="1">
    <location>
        <begin position="1"/>
        <end position="42"/>
    </location>
</feature>
<sequence length="42" mass="5023">MSTYKSNQTPNHYKRPNHTPKRTIEPHKTTRSNICNRKSIKK</sequence>
<name>A0A3G5A300_9VIRU</name>
<organism evidence="2">
    <name type="scientific">Gaeavirus sp</name>
    <dbReference type="NCBI Taxonomy" id="2487767"/>
    <lineage>
        <taxon>Viruses</taxon>
        <taxon>Varidnaviria</taxon>
        <taxon>Bamfordvirae</taxon>
        <taxon>Nucleocytoviricota</taxon>
        <taxon>Megaviricetes</taxon>
        <taxon>Imitervirales</taxon>
        <taxon>Mimiviridae</taxon>
        <taxon>Klosneuvirinae</taxon>
    </lineage>
</organism>
<evidence type="ECO:0000313" key="2">
    <source>
        <dbReference type="EMBL" id="AYV80203.1"/>
    </source>
</evidence>
<feature type="compositionally biased region" description="Basic residues" evidence="1">
    <location>
        <begin position="12"/>
        <end position="21"/>
    </location>
</feature>
<evidence type="ECO:0000256" key="1">
    <source>
        <dbReference type="SAM" id="MobiDB-lite"/>
    </source>
</evidence>